<reference evidence="8 9" key="1">
    <citation type="submission" date="2025-05" db="UniProtKB">
        <authorList>
            <consortium name="RefSeq"/>
        </authorList>
    </citation>
    <scope>IDENTIFICATION</scope>
    <source>
        <tissue evidence="8 9">Whole Larva</tissue>
    </source>
</reference>
<keyword evidence="7" id="KW-1185">Reference proteome</keyword>
<accession>A0ABM1MGM1</accession>
<dbReference type="EC" id="6.3.3.2" evidence="5 6"/>
<organism evidence="7 8">
    <name type="scientific">Nicrophorus vespilloides</name>
    <name type="common">Boreal carrion beetle</name>
    <dbReference type="NCBI Taxonomy" id="110193"/>
    <lineage>
        <taxon>Eukaryota</taxon>
        <taxon>Metazoa</taxon>
        <taxon>Ecdysozoa</taxon>
        <taxon>Arthropoda</taxon>
        <taxon>Hexapoda</taxon>
        <taxon>Insecta</taxon>
        <taxon>Pterygota</taxon>
        <taxon>Neoptera</taxon>
        <taxon>Endopterygota</taxon>
        <taxon>Coleoptera</taxon>
        <taxon>Polyphaga</taxon>
        <taxon>Staphyliniformia</taxon>
        <taxon>Silphidae</taxon>
        <taxon>Nicrophorinae</taxon>
        <taxon>Nicrophorus</taxon>
    </lineage>
</organism>
<proteinExistence type="inferred from homology"/>
<name>A0ABM1MGM1_NICVS</name>
<dbReference type="Gene3D" id="3.40.50.10420">
    <property type="entry name" value="NagB/RpiA/CoA transferase-like"/>
    <property type="match status" value="1"/>
</dbReference>
<evidence type="ECO:0000256" key="4">
    <source>
        <dbReference type="ARBA" id="ARBA00036539"/>
    </source>
</evidence>
<dbReference type="Proteomes" id="UP000695000">
    <property type="component" value="Unplaced"/>
</dbReference>
<dbReference type="InterPro" id="IPR002698">
    <property type="entry name" value="FTHF_cligase"/>
</dbReference>
<dbReference type="InterPro" id="IPR024185">
    <property type="entry name" value="FTHF_cligase-like_sf"/>
</dbReference>
<evidence type="ECO:0000256" key="2">
    <source>
        <dbReference type="ARBA" id="ARBA00022741"/>
    </source>
</evidence>
<dbReference type="RefSeq" id="XP_017773722.1">
    <property type="nucleotide sequence ID" value="XM_017918233.1"/>
</dbReference>
<evidence type="ECO:0000256" key="3">
    <source>
        <dbReference type="ARBA" id="ARBA00022840"/>
    </source>
</evidence>
<keyword evidence="6" id="KW-0460">Magnesium</keyword>
<dbReference type="SUPFAM" id="SSF100950">
    <property type="entry name" value="NagB/RpiA/CoA transferase-like"/>
    <property type="match status" value="1"/>
</dbReference>
<dbReference type="PIRSF" id="PIRSF006806">
    <property type="entry name" value="FTHF_cligase"/>
    <property type="match status" value="1"/>
</dbReference>
<comment type="catalytic activity">
    <reaction evidence="4 6">
        <text>(6S)-5-formyl-5,6,7,8-tetrahydrofolate + ATP = (6R)-5,10-methenyltetrahydrofolate + ADP + phosphate</text>
        <dbReference type="Rhea" id="RHEA:10488"/>
        <dbReference type="ChEBI" id="CHEBI:30616"/>
        <dbReference type="ChEBI" id="CHEBI:43474"/>
        <dbReference type="ChEBI" id="CHEBI:57455"/>
        <dbReference type="ChEBI" id="CHEBI:57457"/>
        <dbReference type="ChEBI" id="CHEBI:456216"/>
        <dbReference type="EC" id="6.3.3.2"/>
    </reaction>
</comment>
<dbReference type="InterPro" id="IPR037171">
    <property type="entry name" value="NagB/RpiA_transferase-like"/>
</dbReference>
<comment type="similarity">
    <text evidence="1 6">Belongs to the 5-formyltetrahydrofolate cyclo-ligase family.</text>
</comment>
<dbReference type="Pfam" id="PF01812">
    <property type="entry name" value="5-FTHF_cyc-lig"/>
    <property type="match status" value="1"/>
</dbReference>
<keyword evidence="3 6" id="KW-0067">ATP-binding</keyword>
<dbReference type="PANTHER" id="PTHR23407:SF1">
    <property type="entry name" value="5-FORMYLTETRAHYDROFOLATE CYCLO-LIGASE"/>
    <property type="match status" value="1"/>
</dbReference>
<sequence>MSNMSSVQASKALLRKEIKQKILSLNAKDKLSQTEFVCNKVINLPIFKACQRISIYLSTNHEIGTELIIRKMFEMNKMCFIPRYFGDVLEMVRLKSMDDWETLPLTKWKIKQPSLDEIREDAIKTGGLDLVIVPGVAFTKDGKRLGHGKGYYDKFLQNLSQIQEIGPTTIGLAFKEQMVEVLPTHDHDVKLDSIICATE</sequence>
<evidence type="ECO:0000256" key="5">
    <source>
        <dbReference type="ARBA" id="ARBA00038966"/>
    </source>
</evidence>
<dbReference type="GeneID" id="108560595"/>
<dbReference type="PANTHER" id="PTHR23407">
    <property type="entry name" value="ATPASE INHIBITOR/5-FORMYLTETRAHYDROFOLATE CYCLO-LIGASE"/>
    <property type="match status" value="1"/>
</dbReference>
<evidence type="ECO:0000313" key="9">
    <source>
        <dbReference type="RefSeq" id="XP_017773722.1"/>
    </source>
</evidence>
<evidence type="ECO:0000313" key="7">
    <source>
        <dbReference type="Proteomes" id="UP000695000"/>
    </source>
</evidence>
<dbReference type="NCBIfam" id="TIGR02727">
    <property type="entry name" value="MTHFS_bact"/>
    <property type="match status" value="1"/>
</dbReference>
<evidence type="ECO:0000256" key="6">
    <source>
        <dbReference type="RuleBase" id="RU361279"/>
    </source>
</evidence>
<comment type="cofactor">
    <cofactor evidence="6">
        <name>Mg(2+)</name>
        <dbReference type="ChEBI" id="CHEBI:18420"/>
    </cofactor>
</comment>
<keyword evidence="2 6" id="KW-0547">Nucleotide-binding</keyword>
<dbReference type="RefSeq" id="XP_017773721.1">
    <property type="nucleotide sequence ID" value="XM_017918232.1"/>
</dbReference>
<evidence type="ECO:0000256" key="1">
    <source>
        <dbReference type="ARBA" id="ARBA00010638"/>
    </source>
</evidence>
<gene>
    <name evidence="8 9" type="primary">LOC108560595</name>
</gene>
<keyword evidence="6" id="KW-0479">Metal-binding</keyword>
<evidence type="ECO:0000313" key="8">
    <source>
        <dbReference type="RefSeq" id="XP_017773721.1"/>
    </source>
</evidence>
<protein>
    <recommendedName>
        <fullName evidence="5 6">5-formyltetrahydrofolate cyclo-ligase</fullName>
        <ecNumber evidence="5 6">6.3.3.2</ecNumber>
    </recommendedName>
</protein>